<protein>
    <submittedName>
        <fullName evidence="1">Uncharacterized protein</fullName>
    </submittedName>
</protein>
<organism evidence="1 2">
    <name type="scientific">Dallia pectoralis</name>
    <name type="common">Alaska blackfish</name>
    <dbReference type="NCBI Taxonomy" id="75939"/>
    <lineage>
        <taxon>Eukaryota</taxon>
        <taxon>Metazoa</taxon>
        <taxon>Chordata</taxon>
        <taxon>Craniata</taxon>
        <taxon>Vertebrata</taxon>
        <taxon>Euteleostomi</taxon>
        <taxon>Actinopterygii</taxon>
        <taxon>Neopterygii</taxon>
        <taxon>Teleostei</taxon>
        <taxon>Protacanthopterygii</taxon>
        <taxon>Esociformes</taxon>
        <taxon>Umbridae</taxon>
        <taxon>Dallia</taxon>
    </lineage>
</organism>
<keyword evidence="2" id="KW-1185">Reference proteome</keyword>
<reference evidence="1" key="1">
    <citation type="submission" date="2021-05" db="EMBL/GenBank/DDBJ databases">
        <authorList>
            <person name="Pan Q."/>
            <person name="Jouanno E."/>
            <person name="Zahm M."/>
            <person name="Klopp C."/>
            <person name="Cabau C."/>
            <person name="Louis A."/>
            <person name="Berthelot C."/>
            <person name="Parey E."/>
            <person name="Roest Crollius H."/>
            <person name="Montfort J."/>
            <person name="Robinson-Rechavi M."/>
            <person name="Bouchez O."/>
            <person name="Lampietro C."/>
            <person name="Lopez Roques C."/>
            <person name="Donnadieu C."/>
            <person name="Postlethwait J."/>
            <person name="Bobe J."/>
            <person name="Dillon D."/>
            <person name="Chandos A."/>
            <person name="von Hippel F."/>
            <person name="Guiguen Y."/>
        </authorList>
    </citation>
    <scope>NUCLEOTIDE SEQUENCE</scope>
    <source>
        <strain evidence="1">YG-Jan2019</strain>
    </source>
</reference>
<accession>A0ACC2FYN4</accession>
<dbReference type="EMBL" id="CM055747">
    <property type="protein sequence ID" value="KAJ7996463.1"/>
    <property type="molecule type" value="Genomic_DNA"/>
</dbReference>
<sequence length="220" mass="24837">MSKTFALRRHEIINLCPTVQTMKDRWPALFDAFQINAEFQRTTTKHLEPKFMSALDRHTPKLLTLFRAKGGALGRRLGMIIELLEDSAHSSVERTREVVLRSLIEYLGEQAGHLIKEFNDTENLEELQQFTMAIIVIPKSGASTSNSPKIGIVIEGMEVITGLGDIARACSVLLGLTYALNLNYPRQLKYTFEVFQKLFLELVDSKLSNKVQSLKSKLLA</sequence>
<evidence type="ECO:0000313" key="1">
    <source>
        <dbReference type="EMBL" id="KAJ7996463.1"/>
    </source>
</evidence>
<comment type="caution">
    <text evidence="1">The sequence shown here is derived from an EMBL/GenBank/DDBJ whole genome shotgun (WGS) entry which is preliminary data.</text>
</comment>
<gene>
    <name evidence="1" type="ORF">DPEC_G00237330</name>
</gene>
<proteinExistence type="predicted"/>
<evidence type="ECO:0000313" key="2">
    <source>
        <dbReference type="Proteomes" id="UP001157502"/>
    </source>
</evidence>
<name>A0ACC2FYN4_DALPE</name>
<dbReference type="Proteomes" id="UP001157502">
    <property type="component" value="Chromosome 20"/>
</dbReference>